<dbReference type="AlphaFoldDB" id="A0AAE3E797"/>
<dbReference type="EMBL" id="JAJEQN010000061">
    <property type="protein sequence ID" value="MCC2222994.1"/>
    <property type="molecule type" value="Genomic_DNA"/>
</dbReference>
<organism evidence="2 3">
    <name type="scientific">Anthropogastromicrobium aceti</name>
    <dbReference type="NCBI Taxonomy" id="2981768"/>
    <lineage>
        <taxon>Bacteria</taxon>
        <taxon>Bacillati</taxon>
        <taxon>Bacillota</taxon>
        <taxon>Clostridia</taxon>
        <taxon>Lachnospirales</taxon>
        <taxon>Lachnospiraceae</taxon>
        <taxon>Anthropogastromicrobium</taxon>
    </lineage>
</organism>
<accession>A0AAE3E797</accession>
<comment type="caution">
    <text evidence="2">The sequence shown here is derived from an EMBL/GenBank/DDBJ whole genome shotgun (WGS) entry which is preliminary data.</text>
</comment>
<dbReference type="SUPFAM" id="SSF52540">
    <property type="entry name" value="P-loop containing nucleoside triphosphate hydrolases"/>
    <property type="match status" value="1"/>
</dbReference>
<protein>
    <submittedName>
        <fullName evidence="2">AAA family ATPase</fullName>
    </submittedName>
</protein>
<evidence type="ECO:0000259" key="1">
    <source>
        <dbReference type="Pfam" id="PF13175"/>
    </source>
</evidence>
<dbReference type="InterPro" id="IPR041685">
    <property type="entry name" value="AAA_GajA/Old/RecF-like"/>
</dbReference>
<evidence type="ECO:0000313" key="2">
    <source>
        <dbReference type="EMBL" id="MCC2222994.1"/>
    </source>
</evidence>
<sequence>MRLTGIHIKSFRAIRDVTIDSVENALILVGQNNTGKSTIIDALRVALGDIAITKKDFNWDGGNIEIALTLELTKDDLKRLCRRGIISHYRKFDSWFEDFQKKLPSFVPMFETDGESINERGELSFCFIANKDGRKRYFDGFKKNNPYIEKLLPRIYSVSPERDIERLQSDLLLLREDALISKMRSGCCLFEEAKTCDHCFSCIGYINQKKPIELDAFEASKLLDYKLYQINLEEFSKSVNENFKKNGGQDEIVYSMNRNVEQMLQVTTEIGSKTQRQTHTLSEMGEGMRSIYLLSLLETYTEMQEQLSSILMIEEPELFLHPTLQRVAGEILYRLSRKNQVVFTTHSPNLLANFNSREIRQVVLDKQGRSIVRDNTDISVILDDLGYTATDLMNVNFVFIVEGKQDKNRLPILLKRYYSEIYDKDGNLSRIAIITTNSCTNIKTYANLKYMNQVYLKDQFLMIRDGDGKDRRKLISQLCNYYEEAGKRDVDHLPKVRPQNVLVLKYYSFENYFFNPKIMAQLGVVESENAFYQTFYEKWQEYLSRLSSGQKLISVIGHDLTGPEDVKAHMEEIRIYMRGHNMFDCFYGRFKKEENELLSRYVALAPREEFADILDAIDRFVYFESRKV</sequence>
<gene>
    <name evidence="2" type="ORF">LKD48_15435</name>
</gene>
<dbReference type="RefSeq" id="WP_308732519.1">
    <property type="nucleotide sequence ID" value="NZ_JAJEQN010000061.1"/>
</dbReference>
<dbReference type="Gene3D" id="3.40.50.300">
    <property type="entry name" value="P-loop containing nucleotide triphosphate hydrolases"/>
    <property type="match status" value="1"/>
</dbReference>
<keyword evidence="3" id="KW-1185">Reference proteome</keyword>
<reference evidence="2 3" key="1">
    <citation type="submission" date="2021-10" db="EMBL/GenBank/DDBJ databases">
        <title>Anaerobic single-cell dispensing facilitates the cultivation of human gut bacteria.</title>
        <authorList>
            <person name="Afrizal A."/>
        </authorList>
    </citation>
    <scope>NUCLEOTIDE SEQUENCE [LARGE SCALE GENOMIC DNA]</scope>
    <source>
        <strain evidence="2 3">CLA-AA-H224</strain>
    </source>
</reference>
<dbReference type="Pfam" id="PF13175">
    <property type="entry name" value="AAA_15"/>
    <property type="match status" value="1"/>
</dbReference>
<dbReference type="InterPro" id="IPR027417">
    <property type="entry name" value="P-loop_NTPase"/>
</dbReference>
<dbReference type="Proteomes" id="UP001198200">
    <property type="component" value="Unassembled WGS sequence"/>
</dbReference>
<dbReference type="PANTHER" id="PTHR43581">
    <property type="entry name" value="ATP/GTP PHOSPHATASE"/>
    <property type="match status" value="1"/>
</dbReference>
<proteinExistence type="predicted"/>
<feature type="domain" description="Endonuclease GajA/Old nuclease/RecF-like AAA" evidence="1">
    <location>
        <begin position="1"/>
        <end position="350"/>
    </location>
</feature>
<evidence type="ECO:0000313" key="3">
    <source>
        <dbReference type="Proteomes" id="UP001198200"/>
    </source>
</evidence>
<dbReference type="InterPro" id="IPR051396">
    <property type="entry name" value="Bact_Antivir_Def_Nuclease"/>
</dbReference>
<name>A0AAE3E797_9FIRM</name>
<dbReference type="PANTHER" id="PTHR43581:SF4">
    <property type="entry name" value="ATP_GTP PHOSPHATASE"/>
    <property type="match status" value="1"/>
</dbReference>